<proteinExistence type="predicted"/>
<evidence type="ECO:0000256" key="1">
    <source>
        <dbReference type="SAM" id="MobiDB-lite"/>
    </source>
</evidence>
<keyword evidence="3" id="KW-1185">Reference proteome</keyword>
<name>A0A845SXY7_9GAMM</name>
<feature type="region of interest" description="Disordered" evidence="1">
    <location>
        <begin position="221"/>
        <end position="265"/>
    </location>
</feature>
<accession>A0A845SXY7</accession>
<dbReference type="Pfam" id="PF13942">
    <property type="entry name" value="Lipoprotein_20"/>
    <property type="match status" value="1"/>
</dbReference>
<organism evidence="2 3">
    <name type="scientific">Acerihabitans arboris</name>
    <dbReference type="NCBI Taxonomy" id="2691583"/>
    <lineage>
        <taxon>Bacteria</taxon>
        <taxon>Pseudomonadati</taxon>
        <taxon>Pseudomonadota</taxon>
        <taxon>Gammaproteobacteria</taxon>
        <taxon>Enterobacterales</taxon>
        <taxon>Pectobacteriaceae</taxon>
        <taxon>Acerihabitans</taxon>
    </lineage>
</organism>
<evidence type="ECO:0000313" key="3">
    <source>
        <dbReference type="Proteomes" id="UP000461443"/>
    </source>
</evidence>
<reference evidence="2 3" key="1">
    <citation type="submission" date="2019-12" db="EMBL/GenBank/DDBJ databases">
        <authorList>
            <person name="Lee S.D."/>
        </authorList>
    </citation>
    <scope>NUCLEOTIDE SEQUENCE [LARGE SCALE GENOMIC DNA]</scope>
    <source>
        <strain evidence="2 3">SAP-6</strain>
    </source>
</reference>
<dbReference type="RefSeq" id="WP_162368434.1">
    <property type="nucleotide sequence ID" value="NZ_WUBS01000021.1"/>
</dbReference>
<sequence length="265" mass="29759">MTLCITPAIDRLAYCLDRLIHFTWPVASLRAALRPVWLLPVLLAGCQGHPAHRDLAHSPAAQVQPASPPNRFAAECNELWQTDDETSLAAPDYWLRAMQCAERITPTQARAQAEQQSGETWHDAFRQSILLNSAGISVIERRQSYQHLLGFRSQFPAAVYPLFKMWRQQQALRLLLADERSRSQRQQESSASQIDLMRIQQIELQRKLDVTTRKLQNLTEIEQRLSARKQQSPDMPDNDDNDTASSPGGGAAGHVSTGQQQGTGK</sequence>
<keyword evidence="2" id="KW-0449">Lipoprotein</keyword>
<reference evidence="2 3" key="2">
    <citation type="submission" date="2020-02" db="EMBL/GenBank/DDBJ databases">
        <title>The new genus of Enterobacteriales.</title>
        <authorList>
            <person name="Kim I.S."/>
        </authorList>
    </citation>
    <scope>NUCLEOTIDE SEQUENCE [LARGE SCALE GENOMIC DNA]</scope>
    <source>
        <strain evidence="2 3">SAP-6</strain>
    </source>
</reference>
<dbReference type="InterPro" id="IPR025262">
    <property type="entry name" value="QseG"/>
</dbReference>
<dbReference type="AlphaFoldDB" id="A0A845SXY7"/>
<dbReference type="Proteomes" id="UP000461443">
    <property type="component" value="Unassembled WGS sequence"/>
</dbReference>
<comment type="caution">
    <text evidence="2">The sequence shown here is derived from an EMBL/GenBank/DDBJ whole genome shotgun (WGS) entry which is preliminary data.</text>
</comment>
<gene>
    <name evidence="2" type="ORF">GRH90_23610</name>
</gene>
<feature type="compositionally biased region" description="Polar residues" evidence="1">
    <location>
        <begin position="256"/>
        <end position="265"/>
    </location>
</feature>
<dbReference type="EMBL" id="WUBS01000021">
    <property type="protein sequence ID" value="NDL65725.1"/>
    <property type="molecule type" value="Genomic_DNA"/>
</dbReference>
<evidence type="ECO:0000313" key="2">
    <source>
        <dbReference type="EMBL" id="NDL65725.1"/>
    </source>
</evidence>
<protein>
    <submittedName>
        <fullName evidence="2">Two-component system QseEF-associated lipoprotein QseG</fullName>
    </submittedName>
</protein>